<evidence type="ECO:0000256" key="2">
    <source>
        <dbReference type="SAM" id="Phobius"/>
    </source>
</evidence>
<organism evidence="3 4">
    <name type="scientific">Elysia crispata</name>
    <name type="common">lettuce slug</name>
    <dbReference type="NCBI Taxonomy" id="231223"/>
    <lineage>
        <taxon>Eukaryota</taxon>
        <taxon>Metazoa</taxon>
        <taxon>Spiralia</taxon>
        <taxon>Lophotrochozoa</taxon>
        <taxon>Mollusca</taxon>
        <taxon>Gastropoda</taxon>
        <taxon>Heterobranchia</taxon>
        <taxon>Euthyneura</taxon>
        <taxon>Panpulmonata</taxon>
        <taxon>Sacoglossa</taxon>
        <taxon>Placobranchoidea</taxon>
        <taxon>Plakobranchidae</taxon>
        <taxon>Elysia</taxon>
    </lineage>
</organism>
<dbReference type="Proteomes" id="UP001283361">
    <property type="component" value="Unassembled WGS sequence"/>
</dbReference>
<keyword evidence="4" id="KW-1185">Reference proteome</keyword>
<evidence type="ECO:0000256" key="1">
    <source>
        <dbReference type="ARBA" id="ARBA00022536"/>
    </source>
</evidence>
<feature type="transmembrane region" description="Helical" evidence="2">
    <location>
        <begin position="108"/>
        <end position="131"/>
    </location>
</feature>
<dbReference type="InterPro" id="IPR042635">
    <property type="entry name" value="MEGF10/SREC1/2-like"/>
</dbReference>
<reference evidence="3" key="1">
    <citation type="journal article" date="2023" name="G3 (Bethesda)">
        <title>A reference genome for the long-term kleptoplast-retaining sea slug Elysia crispata morphotype clarki.</title>
        <authorList>
            <person name="Eastman K.E."/>
            <person name="Pendleton A.L."/>
            <person name="Shaikh M.A."/>
            <person name="Suttiyut T."/>
            <person name="Ogas R."/>
            <person name="Tomko P."/>
            <person name="Gavelis G."/>
            <person name="Widhalm J.R."/>
            <person name="Wisecaver J.H."/>
        </authorList>
    </citation>
    <scope>NUCLEOTIDE SEQUENCE</scope>
    <source>
        <strain evidence="3">ECLA1</strain>
    </source>
</reference>
<keyword evidence="2" id="KW-0472">Membrane</keyword>
<dbReference type="EMBL" id="JAWDGP010006712">
    <property type="protein sequence ID" value="KAK3736437.1"/>
    <property type="molecule type" value="Genomic_DNA"/>
</dbReference>
<dbReference type="AlphaFoldDB" id="A0AAE0Y886"/>
<protein>
    <submittedName>
        <fullName evidence="3">Uncharacterized protein</fullName>
    </submittedName>
</protein>
<comment type="caution">
    <text evidence="3">The sequence shown here is derived from an EMBL/GenBank/DDBJ whole genome shotgun (WGS) entry which is preliminary data.</text>
</comment>
<dbReference type="GO" id="GO:0005044">
    <property type="term" value="F:scavenger receptor activity"/>
    <property type="evidence" value="ECO:0007669"/>
    <property type="project" value="InterPro"/>
</dbReference>
<sequence length="175" mass="18817">MVITEKACTEDTFGANCTEICSSKCGRPHDSCDSFTGSCISGCDDGYLGKKCEAPCTNNTYGANCSETCSPNCAGPDDFCDSVHGFCASGCDDGYIGKRCQTHIGKTVVYSLVPVMSASMCLLLVFSLRYLHADDFESEEKVLTSKDNSTADDPTLSRSQCDGHFRTFLLILILT</sequence>
<dbReference type="Gene3D" id="2.170.300.10">
    <property type="entry name" value="Tie2 ligand-binding domain superfamily"/>
    <property type="match status" value="1"/>
</dbReference>
<dbReference type="PANTHER" id="PTHR24043">
    <property type="entry name" value="SCAVENGER RECEPTOR CLASS F"/>
    <property type="match status" value="1"/>
</dbReference>
<proteinExistence type="predicted"/>
<evidence type="ECO:0000313" key="4">
    <source>
        <dbReference type="Proteomes" id="UP001283361"/>
    </source>
</evidence>
<accession>A0AAE0Y886</accession>
<keyword evidence="2" id="KW-1133">Transmembrane helix</keyword>
<keyword evidence="2" id="KW-0812">Transmembrane</keyword>
<dbReference type="PANTHER" id="PTHR24043:SF8">
    <property type="entry name" value="EGF-LIKE DOMAIN-CONTAINING PROTEIN"/>
    <property type="match status" value="1"/>
</dbReference>
<evidence type="ECO:0000313" key="3">
    <source>
        <dbReference type="EMBL" id="KAK3736437.1"/>
    </source>
</evidence>
<name>A0AAE0Y886_9GAST</name>
<keyword evidence="1" id="KW-0245">EGF-like domain</keyword>
<gene>
    <name evidence="3" type="ORF">RRG08_043978</name>
</gene>